<name>A0A0F8YEX1_9ZZZZ</name>
<dbReference type="GO" id="GO:0016491">
    <property type="term" value="F:oxidoreductase activity"/>
    <property type="evidence" value="ECO:0007669"/>
    <property type="project" value="UniProtKB-KW"/>
</dbReference>
<dbReference type="SUPFAM" id="SSF55347">
    <property type="entry name" value="Glyceraldehyde-3-phosphate dehydrogenase-like, C-terminal domain"/>
    <property type="match status" value="1"/>
</dbReference>
<organism evidence="4">
    <name type="scientific">marine sediment metagenome</name>
    <dbReference type="NCBI Taxonomy" id="412755"/>
    <lineage>
        <taxon>unclassified sequences</taxon>
        <taxon>metagenomes</taxon>
        <taxon>ecological metagenomes</taxon>
    </lineage>
</organism>
<dbReference type="InterPro" id="IPR051317">
    <property type="entry name" value="Gfo/Idh/MocA_oxidoreduct"/>
</dbReference>
<sequence>LDFEQAAELVALARKEKVMFTTVPAGRFSAGFGKLKEYLESKEADPVNLINVTCYVPPKTDNPDQRWLSAPESAGGGVLLRNCYELIDQIVLNFGVPEKVYSLNTNMAPDKQQRLSITEDTAVVTMKFSDTLICNLLASRTFGPDEQVIRLYGKNRNFAVSAEKFTIRDSSGGVLKRSARAGDKGQAIIKMFENLGKAIRSPETKLLWPDGNAILNNMAVIESAYLSAKTGMPEEPGRILRMTQTEPISIWSAQK</sequence>
<feature type="non-terminal residue" evidence="4">
    <location>
        <position position="1"/>
    </location>
</feature>
<evidence type="ECO:0000256" key="1">
    <source>
        <dbReference type="ARBA" id="ARBA00010928"/>
    </source>
</evidence>
<dbReference type="InterPro" id="IPR055170">
    <property type="entry name" value="GFO_IDH_MocA-like_dom"/>
</dbReference>
<dbReference type="PANTHER" id="PTHR43708">
    <property type="entry name" value="CONSERVED EXPRESSED OXIDOREDUCTASE (EUROFUNG)"/>
    <property type="match status" value="1"/>
</dbReference>
<dbReference type="Pfam" id="PF22725">
    <property type="entry name" value="GFO_IDH_MocA_C3"/>
    <property type="match status" value="1"/>
</dbReference>
<evidence type="ECO:0000256" key="2">
    <source>
        <dbReference type="ARBA" id="ARBA00023002"/>
    </source>
</evidence>
<dbReference type="AlphaFoldDB" id="A0A0F8YEX1"/>
<dbReference type="Gene3D" id="3.30.360.10">
    <property type="entry name" value="Dihydrodipicolinate Reductase, domain 2"/>
    <property type="match status" value="1"/>
</dbReference>
<proteinExistence type="inferred from homology"/>
<evidence type="ECO:0000259" key="3">
    <source>
        <dbReference type="Pfam" id="PF22725"/>
    </source>
</evidence>
<reference evidence="4" key="1">
    <citation type="journal article" date="2015" name="Nature">
        <title>Complex archaea that bridge the gap between prokaryotes and eukaryotes.</title>
        <authorList>
            <person name="Spang A."/>
            <person name="Saw J.H."/>
            <person name="Jorgensen S.L."/>
            <person name="Zaremba-Niedzwiedzka K."/>
            <person name="Martijn J."/>
            <person name="Lind A.E."/>
            <person name="van Eijk R."/>
            <person name="Schleper C."/>
            <person name="Guy L."/>
            <person name="Ettema T.J."/>
        </authorList>
    </citation>
    <scope>NUCLEOTIDE SEQUENCE</scope>
</reference>
<dbReference type="EMBL" id="LAZR01069997">
    <property type="protein sequence ID" value="KKK46596.1"/>
    <property type="molecule type" value="Genomic_DNA"/>
</dbReference>
<keyword evidence="2" id="KW-0560">Oxidoreductase</keyword>
<feature type="domain" description="GFO/IDH/MocA-like oxidoreductase" evidence="3">
    <location>
        <begin position="34"/>
        <end position="155"/>
    </location>
</feature>
<evidence type="ECO:0000313" key="4">
    <source>
        <dbReference type="EMBL" id="KKK46596.1"/>
    </source>
</evidence>
<protein>
    <recommendedName>
        <fullName evidence="3">GFO/IDH/MocA-like oxidoreductase domain-containing protein</fullName>
    </recommendedName>
</protein>
<dbReference type="PANTHER" id="PTHR43708:SF5">
    <property type="entry name" value="CONSERVED EXPRESSED OXIDOREDUCTASE (EUROFUNG)-RELATED"/>
    <property type="match status" value="1"/>
</dbReference>
<dbReference type="Gene3D" id="3.40.50.720">
    <property type="entry name" value="NAD(P)-binding Rossmann-like Domain"/>
    <property type="match status" value="1"/>
</dbReference>
<comment type="similarity">
    <text evidence="1">Belongs to the Gfo/Idh/MocA family.</text>
</comment>
<accession>A0A0F8YEX1</accession>
<comment type="caution">
    <text evidence="4">The sequence shown here is derived from an EMBL/GenBank/DDBJ whole genome shotgun (WGS) entry which is preliminary data.</text>
</comment>
<gene>
    <name evidence="4" type="ORF">LCGC14_3163650</name>
</gene>